<name>A0A6A3A9V3_HIBSY</name>
<proteinExistence type="predicted"/>
<evidence type="ECO:0000313" key="1">
    <source>
        <dbReference type="EMBL" id="KAE8701174.1"/>
    </source>
</evidence>
<comment type="caution">
    <text evidence="1">The sequence shown here is derived from an EMBL/GenBank/DDBJ whole genome shotgun (WGS) entry which is preliminary data.</text>
</comment>
<organism evidence="1 2">
    <name type="scientific">Hibiscus syriacus</name>
    <name type="common">Rose of Sharon</name>
    <dbReference type="NCBI Taxonomy" id="106335"/>
    <lineage>
        <taxon>Eukaryota</taxon>
        <taxon>Viridiplantae</taxon>
        <taxon>Streptophyta</taxon>
        <taxon>Embryophyta</taxon>
        <taxon>Tracheophyta</taxon>
        <taxon>Spermatophyta</taxon>
        <taxon>Magnoliopsida</taxon>
        <taxon>eudicotyledons</taxon>
        <taxon>Gunneridae</taxon>
        <taxon>Pentapetalae</taxon>
        <taxon>rosids</taxon>
        <taxon>malvids</taxon>
        <taxon>Malvales</taxon>
        <taxon>Malvaceae</taxon>
        <taxon>Malvoideae</taxon>
        <taxon>Hibiscus</taxon>
    </lineage>
</organism>
<gene>
    <name evidence="1" type="ORF">F3Y22_tig00110548pilonHSYRG00439</name>
</gene>
<dbReference type="Gene3D" id="1.10.472.10">
    <property type="entry name" value="Cyclin-like"/>
    <property type="match status" value="1"/>
</dbReference>
<dbReference type="EMBL" id="VEPZ02001024">
    <property type="protein sequence ID" value="KAE8701174.1"/>
    <property type="molecule type" value="Genomic_DNA"/>
</dbReference>
<accession>A0A6A3A9V3</accession>
<protein>
    <submittedName>
        <fullName evidence="1">Formin-like protein 6-like</fullName>
    </submittedName>
</protein>
<dbReference type="Proteomes" id="UP000436088">
    <property type="component" value="Unassembled WGS sequence"/>
</dbReference>
<sequence>MFINSSKNGRVQSTCFIRIPTQGYQFDNRTIQRMELLLHTTLEWKLSSVTPFAYLSYLVNKFHGESIRPEGLVSKALQHIVVIIKEINSVEHQSSIIAAAASCDERITRKAMELKMDFISLWGSTETEHVFFCYNMMREIEMRKSKTPKSEISYNYSSLCDATENSSATTRRKLTFKESNGNGRPARAVAPMKRLLMEAAEGGEGLAQPQARKLEQLHLMGWRWSWRWGRVGVGDGVRVYVGVGIGIGVAADGGGDVGA</sequence>
<evidence type="ECO:0000313" key="2">
    <source>
        <dbReference type="Proteomes" id="UP000436088"/>
    </source>
</evidence>
<dbReference type="CDD" id="cd20544">
    <property type="entry name" value="CYCLIN_AtCycD-like_rpt2"/>
    <property type="match status" value="1"/>
</dbReference>
<reference evidence="1" key="1">
    <citation type="submission" date="2019-09" db="EMBL/GenBank/DDBJ databases">
        <title>Draft genome information of white flower Hibiscus syriacus.</title>
        <authorList>
            <person name="Kim Y.-M."/>
        </authorList>
    </citation>
    <scope>NUCLEOTIDE SEQUENCE [LARGE SCALE GENOMIC DNA]</scope>
    <source>
        <strain evidence="1">YM2019G1</strain>
    </source>
</reference>
<keyword evidence="2" id="KW-1185">Reference proteome</keyword>
<dbReference type="AlphaFoldDB" id="A0A6A3A9V3"/>